<dbReference type="Gene3D" id="2.90.10.30">
    <property type="match status" value="1"/>
</dbReference>
<reference evidence="6" key="1">
    <citation type="submission" date="2018-11" db="EMBL/GenBank/DDBJ databases">
        <authorList>
            <consortium name="Genoscope - CEA"/>
            <person name="William W."/>
        </authorList>
    </citation>
    <scope>NUCLEOTIDE SEQUENCE</scope>
</reference>
<evidence type="ECO:0000256" key="1">
    <source>
        <dbReference type="ARBA" id="ARBA00022729"/>
    </source>
</evidence>
<name>A0A3P6FBE9_BRAOL</name>
<dbReference type="Pfam" id="PF01453">
    <property type="entry name" value="B_lectin"/>
    <property type="match status" value="1"/>
</dbReference>
<dbReference type="SMART" id="SM00108">
    <property type="entry name" value="B_lectin"/>
    <property type="match status" value="1"/>
</dbReference>
<sequence length="150" mass="17012">MLDDKLFPELGNCMEDGMIGEDVQEEDQNGCGHGQPLSDGKEFGEKKPSLGSTSWYVGIWHYKLPKEVLWVANRDNPLSDPIGKLKVINSNLVLLDQYGTRVWWTNVTSTNLNKTPLVVELLDSGNLILRYSDNNNNSYEWQSFDFPTDT</sequence>
<keyword evidence="2" id="KW-1015">Disulfide bond</keyword>
<feature type="domain" description="Bulb-type lectin" evidence="5">
    <location>
        <begin position="22"/>
        <end position="142"/>
    </location>
</feature>
<dbReference type="PROSITE" id="PS50927">
    <property type="entry name" value="BULB_LECTIN"/>
    <property type="match status" value="1"/>
</dbReference>
<dbReference type="CDD" id="cd00028">
    <property type="entry name" value="B_lectin"/>
    <property type="match status" value="1"/>
</dbReference>
<feature type="region of interest" description="Disordered" evidence="4">
    <location>
        <begin position="24"/>
        <end position="47"/>
    </location>
</feature>
<dbReference type="PANTHER" id="PTHR32444:SF235">
    <property type="entry name" value="OS01G0783900 PROTEIN"/>
    <property type="match status" value="1"/>
</dbReference>
<keyword evidence="1" id="KW-0732">Signal</keyword>
<dbReference type="PANTHER" id="PTHR32444">
    <property type="entry name" value="BULB-TYPE LECTIN DOMAIN-CONTAINING PROTEIN"/>
    <property type="match status" value="1"/>
</dbReference>
<evidence type="ECO:0000259" key="5">
    <source>
        <dbReference type="PROSITE" id="PS50927"/>
    </source>
</evidence>
<evidence type="ECO:0000256" key="2">
    <source>
        <dbReference type="ARBA" id="ARBA00023157"/>
    </source>
</evidence>
<evidence type="ECO:0000256" key="4">
    <source>
        <dbReference type="SAM" id="MobiDB-lite"/>
    </source>
</evidence>
<organism evidence="6">
    <name type="scientific">Brassica oleracea</name>
    <name type="common">Wild cabbage</name>
    <dbReference type="NCBI Taxonomy" id="3712"/>
    <lineage>
        <taxon>Eukaryota</taxon>
        <taxon>Viridiplantae</taxon>
        <taxon>Streptophyta</taxon>
        <taxon>Embryophyta</taxon>
        <taxon>Tracheophyta</taxon>
        <taxon>Spermatophyta</taxon>
        <taxon>Magnoliopsida</taxon>
        <taxon>eudicotyledons</taxon>
        <taxon>Gunneridae</taxon>
        <taxon>Pentapetalae</taxon>
        <taxon>rosids</taxon>
        <taxon>malvids</taxon>
        <taxon>Brassicales</taxon>
        <taxon>Brassicaceae</taxon>
        <taxon>Brassiceae</taxon>
        <taxon>Brassica</taxon>
    </lineage>
</organism>
<dbReference type="EMBL" id="LR031879">
    <property type="protein sequence ID" value="VDD55173.1"/>
    <property type="molecule type" value="Genomic_DNA"/>
</dbReference>
<dbReference type="SUPFAM" id="SSF51110">
    <property type="entry name" value="alpha-D-mannose-specific plant lectins"/>
    <property type="match status" value="1"/>
</dbReference>
<dbReference type="InterPro" id="IPR001480">
    <property type="entry name" value="Bulb-type_lectin_dom"/>
</dbReference>
<dbReference type="InterPro" id="IPR036426">
    <property type="entry name" value="Bulb-type_lectin_dom_sf"/>
</dbReference>
<evidence type="ECO:0000313" key="6">
    <source>
        <dbReference type="EMBL" id="VDD55173.1"/>
    </source>
</evidence>
<evidence type="ECO:0000256" key="3">
    <source>
        <dbReference type="ARBA" id="ARBA00023180"/>
    </source>
</evidence>
<gene>
    <name evidence="6" type="ORF">BOLC8T48402H</name>
</gene>
<accession>A0A3P6FBE9</accession>
<keyword evidence="3" id="KW-0325">Glycoprotein</keyword>
<proteinExistence type="predicted"/>
<protein>
    <recommendedName>
        <fullName evidence="5">Bulb-type lectin domain-containing protein</fullName>
    </recommendedName>
</protein>
<dbReference type="AlphaFoldDB" id="A0A3P6FBE9"/>